<name>A0A0D8Y6H7_DICVI</name>
<proteinExistence type="predicted"/>
<dbReference type="OrthoDB" id="1106148at2759"/>
<dbReference type="STRING" id="29172.A0A0D8Y6H7"/>
<protein>
    <submittedName>
        <fullName evidence="4">CHCH domain protein</fullName>
    </submittedName>
</protein>
<sequence length="147" mass="15231">MVRRRTASPKPSPPVRSSSPTMRSAPTRSVNTVPAKSTPAVPMGAQTAAPSQGPGLFAQMAATAGGVAIGSAVGHTVGHMMTGGGSSPSEAAAAQVSTPADVPQHQAYSHPCEFEWKQFIECTQNQSDVSLCNGFNEAFKQCKARYV</sequence>
<evidence type="ECO:0000256" key="2">
    <source>
        <dbReference type="SAM" id="MobiDB-lite"/>
    </source>
</evidence>
<dbReference type="Proteomes" id="UP000053766">
    <property type="component" value="Unassembled WGS sequence"/>
</dbReference>
<feature type="domain" description="CHCH" evidence="3">
    <location>
        <begin position="112"/>
        <end position="144"/>
    </location>
</feature>
<dbReference type="GO" id="GO:0005739">
    <property type="term" value="C:mitochondrion"/>
    <property type="evidence" value="ECO:0007669"/>
    <property type="project" value="TreeGrafter"/>
</dbReference>
<evidence type="ECO:0000313" key="5">
    <source>
        <dbReference type="Proteomes" id="UP000053766"/>
    </source>
</evidence>
<dbReference type="AlphaFoldDB" id="A0A0D8Y6H7"/>
<keyword evidence="1" id="KW-1015">Disulfide bond</keyword>
<organism evidence="4 5">
    <name type="scientific">Dictyocaulus viviparus</name>
    <name type="common">Bovine lungworm</name>
    <dbReference type="NCBI Taxonomy" id="29172"/>
    <lineage>
        <taxon>Eukaryota</taxon>
        <taxon>Metazoa</taxon>
        <taxon>Ecdysozoa</taxon>
        <taxon>Nematoda</taxon>
        <taxon>Chromadorea</taxon>
        <taxon>Rhabditida</taxon>
        <taxon>Rhabditina</taxon>
        <taxon>Rhabditomorpha</taxon>
        <taxon>Strongyloidea</taxon>
        <taxon>Metastrongylidae</taxon>
        <taxon>Dictyocaulus</taxon>
    </lineage>
</organism>
<reference evidence="5" key="2">
    <citation type="journal article" date="2016" name="Sci. Rep.">
        <title>Dictyocaulus viviparus genome, variome and transcriptome elucidate lungworm biology and support future intervention.</title>
        <authorList>
            <person name="McNulty S.N."/>
            <person name="Strube C."/>
            <person name="Rosa B.A."/>
            <person name="Martin J.C."/>
            <person name="Tyagi R."/>
            <person name="Choi Y.J."/>
            <person name="Wang Q."/>
            <person name="Hallsworth Pepin K."/>
            <person name="Zhang X."/>
            <person name="Ozersky P."/>
            <person name="Wilson R.K."/>
            <person name="Sternberg P.W."/>
            <person name="Gasser R.B."/>
            <person name="Mitreva M."/>
        </authorList>
    </citation>
    <scope>NUCLEOTIDE SEQUENCE [LARGE SCALE GENOMIC DNA]</scope>
    <source>
        <strain evidence="5">HannoverDv2000</strain>
    </source>
</reference>
<dbReference type="PANTHER" id="PTHR13523">
    <property type="entry name" value="COILED-COIL-HELIX-COILED-COIL-HELIX DOMAIN CONTAINING 2/NUR77"/>
    <property type="match status" value="1"/>
</dbReference>
<dbReference type="InterPro" id="IPR010625">
    <property type="entry name" value="CHCH"/>
</dbReference>
<dbReference type="PANTHER" id="PTHR13523:SF2">
    <property type="entry name" value="COILED-COIL-HELIX-COILED-COIL-HELIX DOMAIN CONTAINING 2, ISOFORM A-RELATED"/>
    <property type="match status" value="1"/>
</dbReference>
<evidence type="ECO:0000256" key="1">
    <source>
        <dbReference type="ARBA" id="ARBA00023157"/>
    </source>
</evidence>
<keyword evidence="5" id="KW-1185">Reference proteome</keyword>
<dbReference type="GO" id="GO:0007005">
    <property type="term" value="P:mitochondrion organization"/>
    <property type="evidence" value="ECO:0007669"/>
    <property type="project" value="InterPro"/>
</dbReference>
<dbReference type="InterPro" id="IPR055304">
    <property type="entry name" value="CHCHD2/10-like"/>
</dbReference>
<dbReference type="PROSITE" id="PS51808">
    <property type="entry name" value="CHCH"/>
    <property type="match status" value="1"/>
</dbReference>
<dbReference type="GO" id="GO:0005634">
    <property type="term" value="C:nucleus"/>
    <property type="evidence" value="ECO:0007669"/>
    <property type="project" value="TreeGrafter"/>
</dbReference>
<feature type="compositionally biased region" description="Polar residues" evidence="2">
    <location>
        <begin position="21"/>
        <end position="35"/>
    </location>
</feature>
<gene>
    <name evidence="4" type="ORF">DICVIV_01313</name>
</gene>
<evidence type="ECO:0000313" key="4">
    <source>
        <dbReference type="EMBL" id="KJH52468.1"/>
    </source>
</evidence>
<evidence type="ECO:0000259" key="3">
    <source>
        <dbReference type="Pfam" id="PF06747"/>
    </source>
</evidence>
<dbReference type="Pfam" id="PF06747">
    <property type="entry name" value="CHCH"/>
    <property type="match status" value="1"/>
</dbReference>
<dbReference type="EMBL" id="KN716164">
    <property type="protein sequence ID" value="KJH52468.1"/>
    <property type="molecule type" value="Genomic_DNA"/>
</dbReference>
<feature type="region of interest" description="Disordered" evidence="2">
    <location>
        <begin position="1"/>
        <end position="51"/>
    </location>
</feature>
<accession>A0A0D8Y6H7</accession>
<reference evidence="4 5" key="1">
    <citation type="submission" date="2013-11" db="EMBL/GenBank/DDBJ databases">
        <title>Draft genome of the bovine lungworm Dictyocaulus viviparus.</title>
        <authorList>
            <person name="Mitreva M."/>
        </authorList>
    </citation>
    <scope>NUCLEOTIDE SEQUENCE [LARGE SCALE GENOMIC DNA]</scope>
    <source>
        <strain evidence="4 5">HannoverDv2000</strain>
    </source>
</reference>